<name>A0A4R6VP56_9PSEU</name>
<evidence type="ECO:0000313" key="2">
    <source>
        <dbReference type="EMBL" id="TDQ65679.1"/>
    </source>
</evidence>
<gene>
    <name evidence="2" type="ORF">EV188_101931</name>
</gene>
<feature type="compositionally biased region" description="Gly residues" evidence="1">
    <location>
        <begin position="132"/>
        <end position="149"/>
    </location>
</feature>
<accession>A0A4R6VP56</accession>
<organism evidence="2 3">
    <name type="scientific">Actinomycetospora succinea</name>
    <dbReference type="NCBI Taxonomy" id="663603"/>
    <lineage>
        <taxon>Bacteria</taxon>
        <taxon>Bacillati</taxon>
        <taxon>Actinomycetota</taxon>
        <taxon>Actinomycetes</taxon>
        <taxon>Pseudonocardiales</taxon>
        <taxon>Pseudonocardiaceae</taxon>
        <taxon>Actinomycetospora</taxon>
    </lineage>
</organism>
<evidence type="ECO:0008006" key="4">
    <source>
        <dbReference type="Google" id="ProtNLM"/>
    </source>
</evidence>
<evidence type="ECO:0000256" key="1">
    <source>
        <dbReference type="SAM" id="MobiDB-lite"/>
    </source>
</evidence>
<dbReference type="GO" id="GO:0006355">
    <property type="term" value="P:regulation of DNA-templated transcription"/>
    <property type="evidence" value="ECO:0007669"/>
    <property type="project" value="InterPro"/>
</dbReference>
<dbReference type="SUPFAM" id="SSF47598">
    <property type="entry name" value="Ribbon-helix-helix"/>
    <property type="match status" value="1"/>
</dbReference>
<dbReference type="EMBL" id="SNYO01000001">
    <property type="protein sequence ID" value="TDQ65679.1"/>
    <property type="molecule type" value="Genomic_DNA"/>
</dbReference>
<proteinExistence type="predicted"/>
<keyword evidence="3" id="KW-1185">Reference proteome</keyword>
<comment type="caution">
    <text evidence="2">The sequence shown here is derived from an EMBL/GenBank/DDBJ whole genome shotgun (WGS) entry which is preliminary data.</text>
</comment>
<feature type="region of interest" description="Disordered" evidence="1">
    <location>
        <begin position="90"/>
        <end position="152"/>
    </location>
</feature>
<protein>
    <recommendedName>
        <fullName evidence="4">HicB-like protein involved in pilus formation</fullName>
    </recommendedName>
</protein>
<feature type="compositionally biased region" description="Low complexity" evidence="1">
    <location>
        <begin position="219"/>
        <end position="231"/>
    </location>
</feature>
<evidence type="ECO:0000313" key="3">
    <source>
        <dbReference type="Proteomes" id="UP000295705"/>
    </source>
</evidence>
<reference evidence="2 3" key="1">
    <citation type="submission" date="2019-03" db="EMBL/GenBank/DDBJ databases">
        <title>Genomic Encyclopedia of Type Strains, Phase IV (KMG-IV): sequencing the most valuable type-strain genomes for metagenomic binning, comparative biology and taxonomic classification.</title>
        <authorList>
            <person name="Goeker M."/>
        </authorList>
    </citation>
    <scope>NUCLEOTIDE SEQUENCE [LARGE SCALE GENOMIC DNA]</scope>
    <source>
        <strain evidence="2 3">DSM 45775</strain>
    </source>
</reference>
<dbReference type="Proteomes" id="UP000295705">
    <property type="component" value="Unassembled WGS sequence"/>
</dbReference>
<feature type="region of interest" description="Disordered" evidence="1">
    <location>
        <begin position="190"/>
        <end position="261"/>
    </location>
</feature>
<dbReference type="InterPro" id="IPR010985">
    <property type="entry name" value="Ribbon_hlx_hlx"/>
</dbReference>
<feature type="compositionally biased region" description="Basic and acidic residues" evidence="1">
    <location>
        <begin position="199"/>
        <end position="216"/>
    </location>
</feature>
<feature type="compositionally biased region" description="Basic and acidic residues" evidence="1">
    <location>
        <begin position="232"/>
        <end position="249"/>
    </location>
</feature>
<sequence>MVAISRSWCHNGVMDLTPYVASLRDDLAAAAAVGDEATSRAGSSLAAALEPAVRLALMNALSDLAGEVSEQLGDRTVSLRLSGREVKVVVDRDPSDEDGFFAGPSSSPFAGTPGGGPGGHRQTPPPPPGPGFPGFGGGQGGFGGQGGPDVGDISRMTLRLVDQIKGQAEKAAASQGMSLNSWIGQAVQGALRQHGGPRGWDRGGDQSWDENWRKGWDQGAPSSSSSSSTDDAPPKDAPKDPGSGRKDDEGGGDEVSGWVRG</sequence>
<dbReference type="AlphaFoldDB" id="A0A4R6VP56"/>